<dbReference type="Pfam" id="PF08514">
    <property type="entry name" value="STAG"/>
    <property type="match status" value="1"/>
</dbReference>
<reference evidence="3" key="1">
    <citation type="submission" date="2021-07" db="EMBL/GenBank/DDBJ databases">
        <title>Elsinoe batatas strain:CRI-CJ2 Genome sequencing and assembly.</title>
        <authorList>
            <person name="Huang L."/>
        </authorList>
    </citation>
    <scope>NUCLEOTIDE SEQUENCE</scope>
    <source>
        <strain evidence="3">CRI-CJ2</strain>
    </source>
</reference>
<feature type="region of interest" description="Disordered" evidence="1">
    <location>
        <begin position="1132"/>
        <end position="1171"/>
    </location>
</feature>
<dbReference type="AlphaFoldDB" id="A0A8K0L7E4"/>
<dbReference type="InterPro" id="IPR016024">
    <property type="entry name" value="ARM-type_fold"/>
</dbReference>
<feature type="compositionally biased region" description="Basic residues" evidence="1">
    <location>
        <begin position="90"/>
        <end position="105"/>
    </location>
</feature>
<keyword evidence="4" id="KW-1185">Reference proteome</keyword>
<dbReference type="GO" id="GO:0000785">
    <property type="term" value="C:chromatin"/>
    <property type="evidence" value="ECO:0007669"/>
    <property type="project" value="TreeGrafter"/>
</dbReference>
<dbReference type="InterPro" id="IPR056396">
    <property type="entry name" value="HEAT_SCC3-SA"/>
</dbReference>
<dbReference type="PROSITE" id="PS51425">
    <property type="entry name" value="SCD"/>
    <property type="match status" value="1"/>
</dbReference>
<evidence type="ECO:0000313" key="3">
    <source>
        <dbReference type="EMBL" id="KAG8631331.1"/>
    </source>
</evidence>
<feature type="domain" description="SCD" evidence="2">
    <location>
        <begin position="353"/>
        <end position="438"/>
    </location>
</feature>
<evidence type="ECO:0000256" key="1">
    <source>
        <dbReference type="SAM" id="MobiDB-lite"/>
    </source>
</evidence>
<dbReference type="GO" id="GO:0007062">
    <property type="term" value="P:sister chromatid cohesion"/>
    <property type="evidence" value="ECO:0007669"/>
    <property type="project" value="UniProtKB-ARBA"/>
</dbReference>
<organism evidence="3 4">
    <name type="scientific">Elsinoe batatas</name>
    <dbReference type="NCBI Taxonomy" id="2601811"/>
    <lineage>
        <taxon>Eukaryota</taxon>
        <taxon>Fungi</taxon>
        <taxon>Dikarya</taxon>
        <taxon>Ascomycota</taxon>
        <taxon>Pezizomycotina</taxon>
        <taxon>Dothideomycetes</taxon>
        <taxon>Dothideomycetidae</taxon>
        <taxon>Myriangiales</taxon>
        <taxon>Elsinoaceae</taxon>
        <taxon>Elsinoe</taxon>
    </lineage>
</organism>
<feature type="compositionally biased region" description="Acidic residues" evidence="1">
    <location>
        <begin position="54"/>
        <end position="81"/>
    </location>
</feature>
<comment type="caution">
    <text evidence="3">The sequence shown here is derived from an EMBL/GenBank/DDBJ whole genome shotgun (WGS) entry which is preliminary data.</text>
</comment>
<dbReference type="SUPFAM" id="SSF48371">
    <property type="entry name" value="ARM repeat"/>
    <property type="match status" value="1"/>
</dbReference>
<dbReference type="PANTHER" id="PTHR11199:SF0">
    <property type="entry name" value="LD34181P-RELATED"/>
    <property type="match status" value="1"/>
</dbReference>
<dbReference type="InterPro" id="IPR020839">
    <property type="entry name" value="SCD"/>
</dbReference>
<dbReference type="GO" id="GO:0003682">
    <property type="term" value="F:chromatin binding"/>
    <property type="evidence" value="ECO:0007669"/>
    <property type="project" value="TreeGrafter"/>
</dbReference>
<proteinExistence type="predicted"/>
<protein>
    <recommendedName>
        <fullName evidence="2">SCD domain-containing protein</fullName>
    </recommendedName>
</protein>
<dbReference type="EMBL" id="JAESVG020000001">
    <property type="protein sequence ID" value="KAG8631331.1"/>
    <property type="molecule type" value="Genomic_DNA"/>
</dbReference>
<dbReference type="Proteomes" id="UP000809789">
    <property type="component" value="Unassembled WGS sequence"/>
</dbReference>
<evidence type="ECO:0000313" key="4">
    <source>
        <dbReference type="Proteomes" id="UP000809789"/>
    </source>
</evidence>
<dbReference type="Gene3D" id="1.25.10.10">
    <property type="entry name" value="Leucine-rich Repeat Variant"/>
    <property type="match status" value="1"/>
</dbReference>
<dbReference type="InterPro" id="IPR039662">
    <property type="entry name" value="Cohesin_Scc3/SA"/>
</dbReference>
<dbReference type="Pfam" id="PF21581">
    <property type="entry name" value="SCD"/>
    <property type="match status" value="1"/>
</dbReference>
<dbReference type="OrthoDB" id="498590at2759"/>
<dbReference type="PANTHER" id="PTHR11199">
    <property type="entry name" value="STROMAL ANTIGEN"/>
    <property type="match status" value="1"/>
</dbReference>
<feature type="region of interest" description="Disordered" evidence="1">
    <location>
        <begin position="1"/>
        <end position="133"/>
    </location>
</feature>
<sequence>MPGVLLPGMSSPPSDNDEELASTNKRRSGRVSKKPDFLVTEPASTKRKRATPHDDDDVNGAEDTSDEDEDEDEAEDDEPAEEELRERRAMKTKNGTKRPAAKKPKTNGAPVRIPIRSTPAKKRPSKKGNASTVPNAKEVGGLYAEVFSGGKAIEEVASKWMQRFEQHESNALAEIVNFVLKCAGCESEVTNYDIEDVDGATTRVGDLQDEFQTQNVSDYPIIAKTKFATTLKATLVEFFGVLVKTIDATGALFTSPELIDNLHVWLTTMTSAQNRPFRHTATVASLAVMTALTEIGKDLAAAAATAQRQSENMSKGKGANKKRASGLLQDATAAQQKQAALDAILQDWFDTVFIHRYRDVDPKVRVDCAQALGDWILAYPDVFFDGAHLRYLGWVLSDSHWPARFEVVKQLRRLYEKKDRLAGLKTFTERFRARMVEMATLDSEPTVRASAVELLDLLRQAGFLEPDDIDAVGRLMFDSESRVRKAVVHFFSSSVQEIYEGKVEELGGEEAVTEELGDSAESAEQPGLPWLHLKCLVEVLDIYDQFDPEMSKHATRGPGDNYRLHAEELESRFIIVAETLYPSMDNVKDWDTLAKYLLYDTSDGGQNGVSGDIGSQLRTFCKLSDREEFILLEILNVSIRQHVSNLVDSAVEKKGKKTKRQRDDLADEQESTAREITTLIPQLLKRFGDSPQTVLAVLRLERIVSLSAFSDFQQDPSTYKNLLDDIEKQFLSHGSDEVLNEASRALLRAKAYTDLGDVTEEKIDELWDETLETFRRLVGSKNLTVRGNLTSKVVDGLTKTMARIERLAAISNPVPHLDVTSAATTKSQRQSTAASAPALELLTNLIRRAVLEPDVQEDRSYALAEDTLSLTAARVVGFYTLWSLSHLRSSLEESNPPDSSIDSLATSRDAFISALIEVLASRLPSAPIATDISLILLDTHIAGASLRGVTPKQKGREDFLALALDVSPDVTTVVLKVFGAQEQRFARVTGKHIEKVKEGRKARKNKKPEERPVDADPMDEDELDKDLEESDAEAEVDAEESSDDDEEEQEGAREARHMHRALTAEQRLCEFGVKLVMAILAGVVDEKPVRKRLEVNKTKLGANYKEVIKLLEEKKKGKKEVKPKVEKKKEVLVVESESEDEEVEDDVDGEEEPEEVVEEEPEAEVESVLGD</sequence>
<dbReference type="InterPro" id="IPR013721">
    <property type="entry name" value="STAG"/>
</dbReference>
<gene>
    <name evidence="3" type="ORF">KVT40_000471</name>
</gene>
<dbReference type="GO" id="GO:0005634">
    <property type="term" value="C:nucleus"/>
    <property type="evidence" value="ECO:0007669"/>
    <property type="project" value="TreeGrafter"/>
</dbReference>
<accession>A0A8K0L7E4</accession>
<dbReference type="InterPro" id="IPR011989">
    <property type="entry name" value="ARM-like"/>
</dbReference>
<feature type="region of interest" description="Disordered" evidence="1">
    <location>
        <begin position="996"/>
        <end position="1056"/>
    </location>
</feature>
<evidence type="ECO:0000259" key="2">
    <source>
        <dbReference type="PROSITE" id="PS51425"/>
    </source>
</evidence>
<dbReference type="GO" id="GO:0008278">
    <property type="term" value="C:cohesin complex"/>
    <property type="evidence" value="ECO:0007669"/>
    <property type="project" value="TreeGrafter"/>
</dbReference>
<feature type="compositionally biased region" description="Acidic residues" evidence="1">
    <location>
        <begin position="1136"/>
        <end position="1165"/>
    </location>
</feature>
<name>A0A8K0L7E4_9PEZI</name>
<dbReference type="Pfam" id="PF24571">
    <property type="entry name" value="HEAT_SCC3-SA"/>
    <property type="match status" value="1"/>
</dbReference>
<feature type="compositionally biased region" description="Acidic residues" evidence="1">
    <location>
        <begin position="1016"/>
        <end position="1049"/>
    </location>
</feature>